<evidence type="ECO:0000259" key="2">
    <source>
        <dbReference type="PROSITE" id="PS51178"/>
    </source>
</evidence>
<keyword evidence="4" id="KW-1185">Reference proteome</keyword>
<sequence>MSVEEQLKEAMERHVSGVRASPGLGRAVRRGRRASTIRFRTAGALLAVAAVAGAVPAYQALTTPPGTQAEDVASVRVATEVAVPDLMNMTWEEAAAAIRTAGLVADEPREGQDRVFEQRPPAGTMVAPGTKVELAFTAALPQDLGDLGDGRTIGGVRLTYLPDGLAWGRWSGKDGFGAGSYTTTYDAPDAPAGQYSIQIVVREGEALQHAERGLGKLPRKLDINGRPGAVGNVGEGGETSEVGVDTFNEGSTPTLIFKITDEKAVELMMSPLRAKELGKDATVAELKKIAEGIETARTGQ</sequence>
<reference evidence="3 4" key="1">
    <citation type="submission" date="2020-07" db="EMBL/GenBank/DDBJ databases">
        <title>Genomic Encyclopedia of Type Strains, Phase IV (KMG-IV): sequencing the most valuable type-strain genomes for metagenomic binning, comparative biology and taxonomic classification.</title>
        <authorList>
            <person name="Goeker M."/>
        </authorList>
    </citation>
    <scope>NUCLEOTIDE SEQUENCE [LARGE SCALE GENOMIC DNA]</scope>
    <source>
        <strain evidence="3 4">DSM 45533</strain>
    </source>
</reference>
<feature type="transmembrane region" description="Helical" evidence="1">
    <location>
        <begin position="39"/>
        <end position="58"/>
    </location>
</feature>
<comment type="caution">
    <text evidence="3">The sequence shown here is derived from an EMBL/GenBank/DDBJ whole genome shotgun (WGS) entry which is preliminary data.</text>
</comment>
<dbReference type="Gene3D" id="3.30.10.20">
    <property type="match status" value="1"/>
</dbReference>
<evidence type="ECO:0000313" key="4">
    <source>
        <dbReference type="Proteomes" id="UP000530928"/>
    </source>
</evidence>
<keyword evidence="1" id="KW-1133">Transmembrane helix</keyword>
<keyword evidence="1" id="KW-0472">Membrane</keyword>
<accession>A0A7W0CTL0</accession>
<dbReference type="SUPFAM" id="SSF54184">
    <property type="entry name" value="Penicillin-binding protein 2x (pbp-2x), c-terminal domain"/>
    <property type="match status" value="1"/>
</dbReference>
<feature type="domain" description="PASTA" evidence="2">
    <location>
        <begin position="77"/>
        <end position="138"/>
    </location>
</feature>
<dbReference type="SMART" id="SM00740">
    <property type="entry name" value="PASTA"/>
    <property type="match status" value="1"/>
</dbReference>
<dbReference type="AlphaFoldDB" id="A0A7W0CTL0"/>
<dbReference type="EMBL" id="JACDUR010000010">
    <property type="protein sequence ID" value="MBA2897122.1"/>
    <property type="molecule type" value="Genomic_DNA"/>
</dbReference>
<dbReference type="CDD" id="cd06577">
    <property type="entry name" value="PASTA_pknB"/>
    <property type="match status" value="1"/>
</dbReference>
<dbReference type="Proteomes" id="UP000530928">
    <property type="component" value="Unassembled WGS sequence"/>
</dbReference>
<dbReference type="InterPro" id="IPR005543">
    <property type="entry name" value="PASTA_dom"/>
</dbReference>
<dbReference type="PROSITE" id="PS51178">
    <property type="entry name" value="PASTA"/>
    <property type="match status" value="1"/>
</dbReference>
<keyword evidence="1" id="KW-0812">Transmembrane</keyword>
<dbReference type="Pfam" id="PF03793">
    <property type="entry name" value="PASTA"/>
    <property type="match status" value="1"/>
</dbReference>
<protein>
    <recommendedName>
        <fullName evidence="2">PASTA domain-containing protein</fullName>
    </recommendedName>
</protein>
<gene>
    <name evidence="3" type="ORF">HNR30_008518</name>
</gene>
<evidence type="ECO:0000256" key="1">
    <source>
        <dbReference type="SAM" id="Phobius"/>
    </source>
</evidence>
<dbReference type="RefSeq" id="WP_181615835.1">
    <property type="nucleotide sequence ID" value="NZ_BAABAM010000010.1"/>
</dbReference>
<proteinExistence type="predicted"/>
<name>A0A7W0CTL0_9ACTN</name>
<organism evidence="3 4">
    <name type="scientific">Nonomuraea soli</name>
    <dbReference type="NCBI Taxonomy" id="1032476"/>
    <lineage>
        <taxon>Bacteria</taxon>
        <taxon>Bacillati</taxon>
        <taxon>Actinomycetota</taxon>
        <taxon>Actinomycetes</taxon>
        <taxon>Streptosporangiales</taxon>
        <taxon>Streptosporangiaceae</taxon>
        <taxon>Nonomuraea</taxon>
    </lineage>
</organism>
<evidence type="ECO:0000313" key="3">
    <source>
        <dbReference type="EMBL" id="MBA2897122.1"/>
    </source>
</evidence>